<name>A0AAX4KTG3_9TREE</name>
<evidence type="ECO:0000313" key="2">
    <source>
        <dbReference type="EMBL" id="WWD09695.1"/>
    </source>
</evidence>
<feature type="compositionally biased region" description="Polar residues" evidence="1">
    <location>
        <begin position="254"/>
        <end position="276"/>
    </location>
</feature>
<accession>A0AAX4KTG3</accession>
<organism evidence="2 3">
    <name type="scientific">Kwoniella europaea PYCC6329</name>
    <dbReference type="NCBI Taxonomy" id="1423913"/>
    <lineage>
        <taxon>Eukaryota</taxon>
        <taxon>Fungi</taxon>
        <taxon>Dikarya</taxon>
        <taxon>Basidiomycota</taxon>
        <taxon>Agaricomycotina</taxon>
        <taxon>Tremellomycetes</taxon>
        <taxon>Tremellales</taxon>
        <taxon>Cryptococcaceae</taxon>
        <taxon>Kwoniella</taxon>
    </lineage>
</organism>
<evidence type="ECO:0000256" key="1">
    <source>
        <dbReference type="SAM" id="MobiDB-lite"/>
    </source>
</evidence>
<dbReference type="RefSeq" id="XP_066087662.1">
    <property type="nucleotide sequence ID" value="XM_066231565.1"/>
</dbReference>
<dbReference type="KEGG" id="ker:91106624"/>
<feature type="region of interest" description="Disordered" evidence="1">
    <location>
        <begin position="15"/>
        <end position="47"/>
    </location>
</feature>
<proteinExistence type="predicted"/>
<feature type="compositionally biased region" description="Basic and acidic residues" evidence="1">
    <location>
        <begin position="17"/>
        <end position="39"/>
    </location>
</feature>
<gene>
    <name evidence="2" type="ORF">V865_007823</name>
</gene>
<dbReference type="EMBL" id="CP144090">
    <property type="protein sequence ID" value="WWD09695.1"/>
    <property type="molecule type" value="Genomic_DNA"/>
</dbReference>
<feature type="region of interest" description="Disordered" evidence="1">
    <location>
        <begin position="254"/>
        <end position="283"/>
    </location>
</feature>
<sequence length="550" mass="60647">MPRYLESFGDTLYLSNEEQHQAEQQQDKPRLPSDSEPKPTPHPTHPLTKALFQSIYNKGFIDGASSTFLQSLSTYCTSHPILTTTMVLLIGSGSIALSARRGTGFNPTKRLLFDAGSNLSRSTRSTRSTREARSFGTSLTALARTPPSSSSPQGAIAGAGGEYDKALDKLREDKHAAQDLFDKGEKEESKVDIGTQLEGKVDVRDGKDRSSGLDGQTIMDALSQMLGQIGEGEKIVMDLSPDGKWSDPKIVDSTSTASEIDDSSIPSTYLSSSDGSGTPEEGFTPEEVQKINAETPSSPMAETETWTKARFAIIGWGEEEVWNGTGNLTIKFWEAENPDQVINDKMIVRTLFKEGIPEAIYHNGLLFQIEETPEDLDSGEPIWKFEKLLVDVKKAVEMGELQNDEVYNPSLASDPEEDLNELTMFDQMVANDRATNAHIFKDSVPIIEPNHLVKAVENDQRVEFWLDEKLGDAKAVGESGKIELWKIRVGIYELYDKPTWSELEGLVYFNGPPMKIAIDPETGYSVDIFPGDDGQYVVKGQEEDGEALVN</sequence>
<dbReference type="Proteomes" id="UP001358614">
    <property type="component" value="Chromosome 2"/>
</dbReference>
<dbReference type="GeneID" id="91106624"/>
<keyword evidence="3" id="KW-1185">Reference proteome</keyword>
<dbReference type="AlphaFoldDB" id="A0AAX4KTG3"/>
<reference evidence="2 3" key="1">
    <citation type="submission" date="2024-01" db="EMBL/GenBank/DDBJ databases">
        <title>Comparative genomics of Cryptococcus and Kwoniella reveals pathogenesis evolution and contrasting modes of karyotype evolution via chromosome fusion or intercentromeric recombination.</title>
        <authorList>
            <person name="Coelho M.A."/>
            <person name="David-Palma M."/>
            <person name="Shea T."/>
            <person name="Bowers K."/>
            <person name="McGinley-Smith S."/>
            <person name="Mohammad A.W."/>
            <person name="Gnirke A."/>
            <person name="Yurkov A.M."/>
            <person name="Nowrousian M."/>
            <person name="Sun S."/>
            <person name="Cuomo C.A."/>
            <person name="Heitman J."/>
        </authorList>
    </citation>
    <scope>NUCLEOTIDE SEQUENCE [LARGE SCALE GENOMIC DNA]</scope>
    <source>
        <strain evidence="2 3">PYCC6329</strain>
    </source>
</reference>
<evidence type="ECO:0000313" key="3">
    <source>
        <dbReference type="Proteomes" id="UP001358614"/>
    </source>
</evidence>
<protein>
    <submittedName>
        <fullName evidence="2">Uncharacterized protein</fullName>
    </submittedName>
</protein>